<dbReference type="GO" id="GO:0008324">
    <property type="term" value="F:monoatomic cation transmembrane transporter activity"/>
    <property type="evidence" value="ECO:0007669"/>
    <property type="project" value="InterPro"/>
</dbReference>
<dbReference type="RefSeq" id="WP_048642965.1">
    <property type="nucleotide sequence ID" value="NZ_CAXBGM010000208.1"/>
</dbReference>
<dbReference type="STRING" id="320787.CA2015_3393"/>
<dbReference type="Proteomes" id="UP000036520">
    <property type="component" value="Chromosome"/>
</dbReference>
<dbReference type="Pfam" id="PF07885">
    <property type="entry name" value="Ion_trans_2"/>
    <property type="match status" value="1"/>
</dbReference>
<dbReference type="PANTHER" id="PTHR43833:SF13">
    <property type="entry name" value="POTASSIUM CHANNEL PROTEIN 2-RELATED"/>
    <property type="match status" value="1"/>
</dbReference>
<dbReference type="InterPro" id="IPR036721">
    <property type="entry name" value="RCK_C_sf"/>
</dbReference>
<dbReference type="OrthoDB" id="9781411at2"/>
<sequence>MKFLSSQISYLLQNKPHRRNLKLLFRFLLILFLLVVIFTITFHLIMLSEGRYFSWVTGLYWTFTVMTTLGFGDITFETDWGRVYTMIVLLSGMLFLLVLFPFTFINFFYSPWMKAQEQSRVPKVLDNTISEHVILTHFDEVSEALIKKLKTFKIPYVLLVQDFSEGLRLSEMDIVVMLGDLDDPITYQNAQVNKALLVATTSSDVANTNVAFTIREVNENIPIIATCNFEASEDILSLAGCNNVLSLGEMMGTSLSRRASVGDANAMVIGKFEELSIAEATVSGSILVGKTLREAKLRETVGINVLGFWTRGVFHAPRPDEPIATNSVLVLAGTNEQIKAYNAHFCIKKSTTEPLVIIGGGRVGRATGIALEDRNLNYKIIEKQENRIKANSKYIFGDAANLEVLVEAGIEKAPCVIITTHDDDVNAYLTIYCRKLRPDIQIITRSTRERNLDTMHRAGADFVMSYASMGANAIYNLLKKSDILMVAEGLDLLKLEVPKQLVGKSIASSCIRQLTGCTIIALQQGGKLTVNPEPDSVLNKNDEIILIGTSEAENYFFKKFG</sequence>
<keyword evidence="2" id="KW-1133">Transmembrane helix</keyword>
<dbReference type="Gene3D" id="3.30.70.1450">
    <property type="entry name" value="Regulator of K+ conductance, C-terminal domain"/>
    <property type="match status" value="2"/>
</dbReference>
<dbReference type="KEGG" id="camu:CA2015_3393"/>
<feature type="domain" description="RCK C-terminal" evidence="4">
    <location>
        <begin position="263"/>
        <end position="347"/>
    </location>
</feature>
<dbReference type="Pfam" id="PF02254">
    <property type="entry name" value="TrkA_N"/>
    <property type="match status" value="2"/>
</dbReference>
<dbReference type="InterPro" id="IPR013099">
    <property type="entry name" value="K_chnl_dom"/>
</dbReference>
<name>A0A0H4PWN1_9BACT</name>
<dbReference type="Gene3D" id="1.10.287.70">
    <property type="match status" value="1"/>
</dbReference>
<dbReference type="InterPro" id="IPR050721">
    <property type="entry name" value="Trk_Ktr_HKT_K-transport"/>
</dbReference>
<reference evidence="5 6" key="1">
    <citation type="submission" date="2015-07" db="EMBL/GenBank/DDBJ databases">
        <authorList>
            <person name="Kim K.M."/>
        </authorList>
    </citation>
    <scope>NUCLEOTIDE SEQUENCE [LARGE SCALE GENOMIC DNA]</scope>
    <source>
        <strain evidence="5 6">KCTC 12363</strain>
    </source>
</reference>
<dbReference type="Gene3D" id="3.40.50.720">
    <property type="entry name" value="NAD(P)-binding Rossmann-like Domain"/>
    <property type="match status" value="2"/>
</dbReference>
<dbReference type="SUPFAM" id="SSF116726">
    <property type="entry name" value="TrkA C-terminal domain-like"/>
    <property type="match status" value="2"/>
</dbReference>
<feature type="transmembrane region" description="Helical" evidence="2">
    <location>
        <begin position="23"/>
        <end position="46"/>
    </location>
</feature>
<feature type="transmembrane region" description="Helical" evidence="2">
    <location>
        <begin position="52"/>
        <end position="71"/>
    </location>
</feature>
<dbReference type="InterPro" id="IPR036291">
    <property type="entry name" value="NAD(P)-bd_dom_sf"/>
</dbReference>
<dbReference type="SUPFAM" id="SSF51735">
    <property type="entry name" value="NAD(P)-binding Rossmann-fold domains"/>
    <property type="match status" value="2"/>
</dbReference>
<feature type="domain" description="RCK N-terminal" evidence="3">
    <location>
        <begin position="352"/>
        <end position="464"/>
    </location>
</feature>
<dbReference type="InterPro" id="IPR003148">
    <property type="entry name" value="RCK_N"/>
</dbReference>
<evidence type="ECO:0000256" key="2">
    <source>
        <dbReference type="SAM" id="Phobius"/>
    </source>
</evidence>
<organism evidence="5 6">
    <name type="scientific">Cyclobacterium amurskyense</name>
    <dbReference type="NCBI Taxonomy" id="320787"/>
    <lineage>
        <taxon>Bacteria</taxon>
        <taxon>Pseudomonadati</taxon>
        <taxon>Bacteroidota</taxon>
        <taxon>Cytophagia</taxon>
        <taxon>Cytophagales</taxon>
        <taxon>Cyclobacteriaceae</taxon>
        <taxon>Cyclobacterium</taxon>
    </lineage>
</organism>
<evidence type="ECO:0000256" key="1">
    <source>
        <dbReference type="ARBA" id="ARBA00004651"/>
    </source>
</evidence>
<evidence type="ECO:0000259" key="3">
    <source>
        <dbReference type="PROSITE" id="PS51201"/>
    </source>
</evidence>
<evidence type="ECO:0000259" key="4">
    <source>
        <dbReference type="PROSITE" id="PS51202"/>
    </source>
</evidence>
<evidence type="ECO:0000313" key="5">
    <source>
        <dbReference type="EMBL" id="AKP52782.1"/>
    </source>
</evidence>
<evidence type="ECO:0000313" key="6">
    <source>
        <dbReference type="Proteomes" id="UP000036520"/>
    </source>
</evidence>
<dbReference type="GO" id="GO:0006813">
    <property type="term" value="P:potassium ion transport"/>
    <property type="evidence" value="ECO:0007669"/>
    <property type="project" value="InterPro"/>
</dbReference>
<comment type="subcellular location">
    <subcellularLocation>
        <location evidence="1">Cell membrane</location>
        <topology evidence="1">Multi-pass membrane protein</topology>
    </subcellularLocation>
</comment>
<dbReference type="Pfam" id="PF02080">
    <property type="entry name" value="TrkA_C"/>
    <property type="match status" value="2"/>
</dbReference>
<keyword evidence="2" id="KW-0812">Transmembrane</keyword>
<dbReference type="AlphaFoldDB" id="A0A0H4PWN1"/>
<dbReference type="PROSITE" id="PS51202">
    <property type="entry name" value="RCK_C"/>
    <property type="match status" value="2"/>
</dbReference>
<protein>
    <submittedName>
        <fullName evidence="5">Potassium ABC transporter</fullName>
    </submittedName>
</protein>
<gene>
    <name evidence="5" type="ORF">CA2015_3393</name>
</gene>
<keyword evidence="6" id="KW-1185">Reference proteome</keyword>
<dbReference type="SUPFAM" id="SSF81324">
    <property type="entry name" value="Voltage-gated potassium channels"/>
    <property type="match status" value="1"/>
</dbReference>
<feature type="domain" description="RCK C-terminal" evidence="4">
    <location>
        <begin position="478"/>
        <end position="561"/>
    </location>
</feature>
<keyword evidence="2" id="KW-0472">Membrane</keyword>
<dbReference type="PATRIC" id="fig|320787.5.peg.3710"/>
<dbReference type="EMBL" id="CP012040">
    <property type="protein sequence ID" value="AKP52782.1"/>
    <property type="molecule type" value="Genomic_DNA"/>
</dbReference>
<dbReference type="InterPro" id="IPR006037">
    <property type="entry name" value="RCK_C"/>
</dbReference>
<accession>A0A0H4PWN1</accession>
<feature type="transmembrane region" description="Helical" evidence="2">
    <location>
        <begin position="83"/>
        <end position="109"/>
    </location>
</feature>
<proteinExistence type="predicted"/>
<dbReference type="GO" id="GO:0005886">
    <property type="term" value="C:plasma membrane"/>
    <property type="evidence" value="ECO:0007669"/>
    <property type="project" value="UniProtKB-SubCell"/>
</dbReference>
<dbReference type="PROSITE" id="PS51201">
    <property type="entry name" value="RCK_N"/>
    <property type="match status" value="1"/>
</dbReference>
<dbReference type="PANTHER" id="PTHR43833">
    <property type="entry name" value="POTASSIUM CHANNEL PROTEIN 2-RELATED-RELATED"/>
    <property type="match status" value="1"/>
</dbReference>